<gene>
    <name evidence="7" type="ORF">MKK02DRAFT_10359</name>
</gene>
<dbReference type="GO" id="GO:0006508">
    <property type="term" value="P:proteolysis"/>
    <property type="evidence" value="ECO:0007669"/>
    <property type="project" value="UniProtKB-KW"/>
</dbReference>
<dbReference type="EMBL" id="JAKWFO010000005">
    <property type="protein sequence ID" value="KAI9635065.1"/>
    <property type="molecule type" value="Genomic_DNA"/>
</dbReference>
<dbReference type="CDD" id="cd04077">
    <property type="entry name" value="Peptidases_S8_PCSK9_ProteinaseK_like"/>
    <property type="match status" value="1"/>
</dbReference>
<dbReference type="GeneID" id="77724701"/>
<evidence type="ECO:0000259" key="6">
    <source>
        <dbReference type="Pfam" id="PF00082"/>
    </source>
</evidence>
<evidence type="ECO:0000256" key="2">
    <source>
        <dbReference type="ARBA" id="ARBA00022670"/>
    </source>
</evidence>
<dbReference type="Proteomes" id="UP001164286">
    <property type="component" value="Unassembled WGS sequence"/>
</dbReference>
<dbReference type="AlphaFoldDB" id="A0AA38H6G5"/>
<dbReference type="PANTHER" id="PTHR43806:SF11">
    <property type="entry name" value="CEREVISIN-RELATED"/>
    <property type="match status" value="1"/>
</dbReference>
<dbReference type="InterPro" id="IPR050131">
    <property type="entry name" value="Peptidase_S8_subtilisin-like"/>
</dbReference>
<name>A0AA38H6G5_9TREE</name>
<dbReference type="InterPro" id="IPR023827">
    <property type="entry name" value="Peptidase_S8_Asp-AS"/>
</dbReference>
<evidence type="ECO:0000256" key="5">
    <source>
        <dbReference type="PROSITE-ProRule" id="PRU01240"/>
    </source>
</evidence>
<evidence type="ECO:0000313" key="8">
    <source>
        <dbReference type="Proteomes" id="UP001164286"/>
    </source>
</evidence>
<dbReference type="PROSITE" id="PS51892">
    <property type="entry name" value="SUBTILASE"/>
    <property type="match status" value="1"/>
</dbReference>
<dbReference type="SUPFAM" id="SSF52743">
    <property type="entry name" value="Subtilisin-like"/>
    <property type="match status" value="1"/>
</dbReference>
<dbReference type="GO" id="GO:0004252">
    <property type="term" value="F:serine-type endopeptidase activity"/>
    <property type="evidence" value="ECO:0007669"/>
    <property type="project" value="UniProtKB-UniRule"/>
</dbReference>
<sequence>VDIYIVDSGVNVDHKEFQGRARWGFVAPGYGRQDKLGHGTHVAGLAAGKTYGVAKGANIIAVKVMGDGGAGAASDIIAGIDWAITQAVKARKASKRRSVINLSLSGPAHPGLDKMVLAALKKNIPVAIAAGNTGDNARAYSPGRVGPALTAGAIDKKYTYWHMSARGGGVDLLAPGVDVLSTWITSNVATTTLSGSSMSSPQVAGLIAYHLSLYPLLSVKRINKRLKRKATKGLIKNYP</sequence>
<evidence type="ECO:0000256" key="3">
    <source>
        <dbReference type="ARBA" id="ARBA00022801"/>
    </source>
</evidence>
<evidence type="ECO:0000313" key="7">
    <source>
        <dbReference type="EMBL" id="KAI9635065.1"/>
    </source>
</evidence>
<comment type="caution">
    <text evidence="7">The sequence shown here is derived from an EMBL/GenBank/DDBJ whole genome shotgun (WGS) entry which is preliminary data.</text>
</comment>
<feature type="active site" description="Charge relay system" evidence="5">
    <location>
        <position position="7"/>
    </location>
</feature>
<feature type="non-terminal residue" evidence="7">
    <location>
        <position position="239"/>
    </location>
</feature>
<keyword evidence="3 5" id="KW-0378">Hydrolase</keyword>
<feature type="domain" description="Peptidase S8/S53" evidence="6">
    <location>
        <begin position="3"/>
        <end position="233"/>
    </location>
</feature>
<feature type="active site" description="Charge relay system" evidence="5">
    <location>
        <position position="38"/>
    </location>
</feature>
<dbReference type="Gene3D" id="3.40.50.200">
    <property type="entry name" value="Peptidase S8/S53 domain"/>
    <property type="match status" value="1"/>
</dbReference>
<keyword evidence="8" id="KW-1185">Reference proteome</keyword>
<comment type="similarity">
    <text evidence="1 5">Belongs to the peptidase S8 family.</text>
</comment>
<accession>A0AA38H6G5</accession>
<dbReference type="InterPro" id="IPR022398">
    <property type="entry name" value="Peptidase_S8_His-AS"/>
</dbReference>
<dbReference type="InterPro" id="IPR015500">
    <property type="entry name" value="Peptidase_S8_subtilisin-rel"/>
</dbReference>
<dbReference type="PRINTS" id="PR00723">
    <property type="entry name" value="SUBTILISIN"/>
</dbReference>
<dbReference type="InterPro" id="IPR036852">
    <property type="entry name" value="Peptidase_S8/S53_dom_sf"/>
</dbReference>
<dbReference type="PANTHER" id="PTHR43806">
    <property type="entry name" value="PEPTIDASE S8"/>
    <property type="match status" value="1"/>
</dbReference>
<evidence type="ECO:0000256" key="4">
    <source>
        <dbReference type="ARBA" id="ARBA00022825"/>
    </source>
</evidence>
<feature type="non-terminal residue" evidence="7">
    <location>
        <position position="1"/>
    </location>
</feature>
<dbReference type="InterPro" id="IPR000209">
    <property type="entry name" value="Peptidase_S8/S53_dom"/>
</dbReference>
<keyword evidence="2 5" id="KW-0645">Protease</keyword>
<keyword evidence="4 5" id="KW-0720">Serine protease</keyword>
<evidence type="ECO:0000256" key="1">
    <source>
        <dbReference type="ARBA" id="ARBA00011073"/>
    </source>
</evidence>
<feature type="active site" description="Charge relay system" evidence="5">
    <location>
        <position position="197"/>
    </location>
</feature>
<dbReference type="RefSeq" id="XP_052944842.1">
    <property type="nucleotide sequence ID" value="XM_053085500.1"/>
</dbReference>
<dbReference type="InterPro" id="IPR034193">
    <property type="entry name" value="PCSK9_ProteinaseK-like"/>
</dbReference>
<dbReference type="PROSITE" id="PS00136">
    <property type="entry name" value="SUBTILASE_ASP"/>
    <property type="match status" value="1"/>
</dbReference>
<protein>
    <submittedName>
        <fullName evidence="7">Vacuolar serine protease</fullName>
    </submittedName>
</protein>
<organism evidence="7 8">
    <name type="scientific">Dioszegia hungarica</name>
    <dbReference type="NCBI Taxonomy" id="4972"/>
    <lineage>
        <taxon>Eukaryota</taxon>
        <taxon>Fungi</taxon>
        <taxon>Dikarya</taxon>
        <taxon>Basidiomycota</taxon>
        <taxon>Agaricomycotina</taxon>
        <taxon>Tremellomycetes</taxon>
        <taxon>Tremellales</taxon>
        <taxon>Bulleribasidiaceae</taxon>
        <taxon>Dioszegia</taxon>
    </lineage>
</organism>
<dbReference type="GO" id="GO:0005615">
    <property type="term" value="C:extracellular space"/>
    <property type="evidence" value="ECO:0007669"/>
    <property type="project" value="TreeGrafter"/>
</dbReference>
<dbReference type="PROSITE" id="PS00137">
    <property type="entry name" value="SUBTILASE_HIS"/>
    <property type="match status" value="1"/>
</dbReference>
<reference evidence="7" key="1">
    <citation type="journal article" date="2022" name="G3 (Bethesda)">
        <title>High quality genome of the basidiomycete yeast Dioszegia hungarica PDD-24b-2 isolated from cloud water.</title>
        <authorList>
            <person name="Jarrige D."/>
            <person name="Haridas S."/>
            <person name="Bleykasten-Grosshans C."/>
            <person name="Joly M."/>
            <person name="Nadalig T."/>
            <person name="Sancelme M."/>
            <person name="Vuilleumier S."/>
            <person name="Grigoriev I.V."/>
            <person name="Amato P."/>
            <person name="Bringel F."/>
        </authorList>
    </citation>
    <scope>NUCLEOTIDE SEQUENCE</scope>
    <source>
        <strain evidence="7">PDD-24b-2</strain>
    </source>
</reference>
<proteinExistence type="inferred from homology"/>
<dbReference type="Pfam" id="PF00082">
    <property type="entry name" value="Peptidase_S8"/>
    <property type="match status" value="1"/>
</dbReference>